<evidence type="ECO:0000256" key="1">
    <source>
        <dbReference type="ARBA" id="ARBA00007924"/>
    </source>
</evidence>
<proteinExistence type="inferred from homology"/>
<dbReference type="PANTHER" id="PTHR37550:SF3">
    <property type="entry name" value="ANTITOXIN VAPB1"/>
    <property type="match status" value="1"/>
</dbReference>
<dbReference type="InterPro" id="IPR047976">
    <property type="entry name" value="Anti_VapB2-like"/>
</dbReference>
<evidence type="ECO:0000313" key="5">
    <source>
        <dbReference type="Proteomes" id="UP000298009"/>
    </source>
</evidence>
<dbReference type="Pfam" id="PF04014">
    <property type="entry name" value="MazE_antitoxin"/>
    <property type="match status" value="1"/>
</dbReference>
<dbReference type="Proteomes" id="UP000298009">
    <property type="component" value="Unassembled WGS sequence"/>
</dbReference>
<dbReference type="SMART" id="SM00966">
    <property type="entry name" value="SpoVT_AbrB"/>
    <property type="match status" value="1"/>
</dbReference>
<evidence type="ECO:0000256" key="2">
    <source>
        <dbReference type="PROSITE-ProRule" id="PRU01076"/>
    </source>
</evidence>
<dbReference type="PANTHER" id="PTHR37550">
    <property type="entry name" value="ANTITOXIN VAPB1"/>
    <property type="match status" value="1"/>
</dbReference>
<keyword evidence="5" id="KW-1185">Reference proteome</keyword>
<comment type="caution">
    <text evidence="4">The sequence shown here is derived from an EMBL/GenBank/DDBJ whole genome shotgun (WGS) entry which is preliminary data.</text>
</comment>
<sequence>MQTAKIFINGRSQAVRIPKEFQFKGDEVFIQKLGDAVILVPKNKAWNAFLDGLNGFSDDFMKDGRNELPDSERDFI</sequence>
<dbReference type="RefSeq" id="WP_135602785.1">
    <property type="nucleotide sequence ID" value="NZ_RQFK01000029.1"/>
</dbReference>
<keyword evidence="2" id="KW-0238">DNA-binding</keyword>
<name>A0A4V3JJ47_9LEPT</name>
<comment type="similarity">
    <text evidence="1">Belongs to the VapB family.</text>
</comment>
<gene>
    <name evidence="4" type="ORF">EHQ24_16755</name>
</gene>
<protein>
    <submittedName>
        <fullName evidence="4">Antitoxin</fullName>
    </submittedName>
</protein>
<dbReference type="OrthoDB" id="9810009at2"/>
<dbReference type="InterPro" id="IPR051734">
    <property type="entry name" value="VapB_TA_antitoxins"/>
</dbReference>
<dbReference type="InterPro" id="IPR037914">
    <property type="entry name" value="SpoVT-AbrB_sf"/>
</dbReference>
<dbReference type="PROSITE" id="PS51740">
    <property type="entry name" value="SPOVT_ABRB"/>
    <property type="match status" value="1"/>
</dbReference>
<dbReference type="GO" id="GO:0003677">
    <property type="term" value="F:DNA binding"/>
    <property type="evidence" value="ECO:0007669"/>
    <property type="project" value="UniProtKB-UniRule"/>
</dbReference>
<evidence type="ECO:0000259" key="3">
    <source>
        <dbReference type="PROSITE" id="PS51740"/>
    </source>
</evidence>
<dbReference type="Gene3D" id="2.10.260.10">
    <property type="match status" value="1"/>
</dbReference>
<accession>A0A4V3JJ47</accession>
<dbReference type="NCBIfam" id="NF040493">
    <property type="entry name" value="TA_anti_VapB"/>
    <property type="match status" value="1"/>
</dbReference>
<dbReference type="AlphaFoldDB" id="A0A4V3JJ47"/>
<dbReference type="InterPro" id="IPR007159">
    <property type="entry name" value="SpoVT-AbrB_dom"/>
</dbReference>
<organism evidence="4 5">
    <name type="scientific">Leptospira noumeaensis</name>
    <dbReference type="NCBI Taxonomy" id="2484964"/>
    <lineage>
        <taxon>Bacteria</taxon>
        <taxon>Pseudomonadati</taxon>
        <taxon>Spirochaetota</taxon>
        <taxon>Spirochaetia</taxon>
        <taxon>Leptospirales</taxon>
        <taxon>Leptospiraceae</taxon>
        <taxon>Leptospira</taxon>
    </lineage>
</organism>
<feature type="domain" description="SpoVT-AbrB" evidence="3">
    <location>
        <begin position="4"/>
        <end position="44"/>
    </location>
</feature>
<dbReference type="SUPFAM" id="SSF89447">
    <property type="entry name" value="AbrB/MazE/MraZ-like"/>
    <property type="match status" value="1"/>
</dbReference>
<evidence type="ECO:0000313" key="4">
    <source>
        <dbReference type="EMBL" id="TGK78655.1"/>
    </source>
</evidence>
<dbReference type="EMBL" id="RQFK01000029">
    <property type="protein sequence ID" value="TGK78655.1"/>
    <property type="molecule type" value="Genomic_DNA"/>
</dbReference>
<reference evidence="4" key="1">
    <citation type="journal article" date="2019" name="PLoS Negl. Trop. Dis.">
        <title>Revisiting the worldwide diversity of Leptospira species in the environment.</title>
        <authorList>
            <person name="Vincent A.T."/>
            <person name="Schiettekatte O."/>
            <person name="Bourhy P."/>
            <person name="Veyrier F.J."/>
            <person name="Picardeau M."/>
        </authorList>
    </citation>
    <scope>NUCLEOTIDE SEQUENCE [LARGE SCALE GENOMIC DNA]</scope>
    <source>
        <strain evidence="4">201800287</strain>
    </source>
</reference>